<comment type="caution">
    <text evidence="9">The sequence shown here is derived from an EMBL/GenBank/DDBJ whole genome shotgun (WGS) entry which is preliminary data.</text>
</comment>
<dbReference type="Pfam" id="PF05175">
    <property type="entry name" value="MTS"/>
    <property type="match status" value="1"/>
</dbReference>
<keyword evidence="10" id="KW-1185">Reference proteome</keyword>
<evidence type="ECO:0000313" key="9">
    <source>
        <dbReference type="EMBL" id="OMH24200.1"/>
    </source>
</evidence>
<feature type="domain" description="Release factor glutamine methyltransferase N-terminal" evidence="8">
    <location>
        <begin position="9"/>
        <end position="76"/>
    </location>
</feature>
<dbReference type="InterPro" id="IPR050320">
    <property type="entry name" value="N5-glutamine_MTase"/>
</dbReference>
<dbReference type="InterPro" id="IPR040758">
    <property type="entry name" value="PrmC_N"/>
</dbReference>
<evidence type="ECO:0000313" key="10">
    <source>
        <dbReference type="Proteomes" id="UP000187085"/>
    </source>
</evidence>
<accession>A0A1R1L9J9</accession>
<keyword evidence="2 5" id="KW-0808">Transferase</keyword>
<feature type="binding site" evidence="5">
    <location>
        <position position="146"/>
    </location>
    <ligand>
        <name>S-adenosyl-L-methionine</name>
        <dbReference type="ChEBI" id="CHEBI:59789"/>
    </ligand>
</feature>
<keyword evidence="3 5" id="KW-0949">S-adenosyl-L-methionine</keyword>
<evidence type="ECO:0000256" key="5">
    <source>
        <dbReference type="HAMAP-Rule" id="MF_02126"/>
    </source>
</evidence>
<feature type="domain" description="Methyltransferase small" evidence="7">
    <location>
        <begin position="116"/>
        <end position="192"/>
    </location>
</feature>
<dbReference type="Proteomes" id="UP000187085">
    <property type="component" value="Unassembled WGS sequence"/>
</dbReference>
<dbReference type="GO" id="GO:0102559">
    <property type="term" value="F:peptide chain release factor N(5)-glutamine methyltransferase activity"/>
    <property type="evidence" value="ECO:0007669"/>
    <property type="project" value="UniProtKB-EC"/>
</dbReference>
<comment type="catalytic activity">
    <reaction evidence="4 5">
        <text>L-glutaminyl-[peptide chain release factor] + S-adenosyl-L-methionine = N(5)-methyl-L-glutaminyl-[peptide chain release factor] + S-adenosyl-L-homocysteine + H(+)</text>
        <dbReference type="Rhea" id="RHEA:42896"/>
        <dbReference type="Rhea" id="RHEA-COMP:10271"/>
        <dbReference type="Rhea" id="RHEA-COMP:10272"/>
        <dbReference type="ChEBI" id="CHEBI:15378"/>
        <dbReference type="ChEBI" id="CHEBI:30011"/>
        <dbReference type="ChEBI" id="CHEBI:57856"/>
        <dbReference type="ChEBI" id="CHEBI:59789"/>
        <dbReference type="ChEBI" id="CHEBI:61891"/>
        <dbReference type="EC" id="2.1.1.297"/>
    </reaction>
</comment>
<evidence type="ECO:0000259" key="8">
    <source>
        <dbReference type="Pfam" id="PF17827"/>
    </source>
</evidence>
<dbReference type="HAMAP" id="MF_02126">
    <property type="entry name" value="RF_methyltr_PrmC"/>
    <property type="match status" value="1"/>
</dbReference>
<dbReference type="PANTHER" id="PTHR18895">
    <property type="entry name" value="HEMK METHYLTRANSFERASE"/>
    <property type="match status" value="1"/>
</dbReference>
<dbReference type="STRING" id="554083.BKD30_09260"/>
<proteinExistence type="inferred from homology"/>
<dbReference type="InterPro" id="IPR019874">
    <property type="entry name" value="RF_methyltr_PrmC"/>
</dbReference>
<feature type="compositionally biased region" description="Polar residues" evidence="6">
    <location>
        <begin position="289"/>
        <end position="298"/>
    </location>
</feature>
<feature type="binding site" evidence="5">
    <location>
        <begin position="188"/>
        <end position="191"/>
    </location>
    <ligand>
        <name>substrate</name>
    </ligand>
</feature>
<dbReference type="NCBIfam" id="TIGR03534">
    <property type="entry name" value="RF_mod_PrmC"/>
    <property type="match status" value="1"/>
</dbReference>
<feature type="binding site" evidence="5">
    <location>
        <begin position="123"/>
        <end position="127"/>
    </location>
    <ligand>
        <name>S-adenosyl-L-methionine</name>
        <dbReference type="ChEBI" id="CHEBI:59789"/>
    </ligand>
</feature>
<feature type="region of interest" description="Disordered" evidence="6">
    <location>
        <begin position="267"/>
        <end position="298"/>
    </location>
</feature>
<feature type="binding site" evidence="5">
    <location>
        <position position="171"/>
    </location>
    <ligand>
        <name>S-adenosyl-L-methionine</name>
        <dbReference type="ChEBI" id="CHEBI:59789"/>
    </ligand>
</feature>
<dbReference type="EMBL" id="MRDE01000064">
    <property type="protein sequence ID" value="OMH24200.1"/>
    <property type="molecule type" value="Genomic_DNA"/>
</dbReference>
<evidence type="ECO:0000259" key="7">
    <source>
        <dbReference type="Pfam" id="PF05175"/>
    </source>
</evidence>
<dbReference type="InterPro" id="IPR029063">
    <property type="entry name" value="SAM-dependent_MTases_sf"/>
</dbReference>
<dbReference type="GO" id="GO:0003676">
    <property type="term" value="F:nucleic acid binding"/>
    <property type="evidence" value="ECO:0007669"/>
    <property type="project" value="InterPro"/>
</dbReference>
<protein>
    <recommendedName>
        <fullName evidence="5">Release factor glutamine methyltransferase</fullName>
        <shortName evidence="5">RF MTase</shortName>
        <ecNumber evidence="5">2.1.1.297</ecNumber>
    </recommendedName>
    <alternativeName>
        <fullName evidence="5">N5-glutamine methyltransferase PrmC</fullName>
    </alternativeName>
    <alternativeName>
        <fullName evidence="5">Protein-(glutamine-N5) MTase PrmC</fullName>
    </alternativeName>
    <alternativeName>
        <fullName evidence="5">Protein-glutamine N-methyltransferase PrmC</fullName>
    </alternativeName>
</protein>
<comment type="similarity">
    <text evidence="5">Belongs to the protein N5-glutamine methyltransferase family. PrmC subfamily.</text>
</comment>
<dbReference type="PANTHER" id="PTHR18895:SF74">
    <property type="entry name" value="MTRF1L RELEASE FACTOR GLUTAMINE METHYLTRANSFERASE"/>
    <property type="match status" value="1"/>
</dbReference>
<evidence type="ECO:0000256" key="6">
    <source>
        <dbReference type="SAM" id="MobiDB-lite"/>
    </source>
</evidence>
<sequence length="298" mass="30428">MSRDGLAAALREAETTLADAGVATPRVDAELLAAHLLGVSRGRVRALAITGADAPAALADLVAERARRVPLQHLTGTASFRTVELAVGPGVFVPRPETESVVQVALDWVRARGVETPVVADLGTGSGAIAAAVAAEVPGARVVAVERSDLALAWARRNLADTGVELLAGDFRTALAGREGTFDVVITNPPYVPPDAVPVDPEVAEHDPPEALYGGDRGGLEHPAAAAVAAAAALRPGGFLVLEHGEAQGAAVERILADAGFAGIEAHPDLTGRRRATSGVIPTSPGRRSPNQNGDSRA</sequence>
<evidence type="ECO:0000256" key="2">
    <source>
        <dbReference type="ARBA" id="ARBA00022679"/>
    </source>
</evidence>
<evidence type="ECO:0000256" key="4">
    <source>
        <dbReference type="ARBA" id="ARBA00048391"/>
    </source>
</evidence>
<dbReference type="AlphaFoldDB" id="A0A1R1L9J9"/>
<dbReference type="InterPro" id="IPR004556">
    <property type="entry name" value="HemK-like"/>
</dbReference>
<name>A0A1R1L9J9_9MICC</name>
<dbReference type="OrthoDB" id="9800643at2"/>
<dbReference type="PROSITE" id="PS00092">
    <property type="entry name" value="N6_MTASE"/>
    <property type="match status" value="1"/>
</dbReference>
<dbReference type="InterPro" id="IPR007848">
    <property type="entry name" value="Small_mtfrase_dom"/>
</dbReference>
<dbReference type="EC" id="2.1.1.297" evidence="5"/>
<dbReference type="CDD" id="cd02440">
    <property type="entry name" value="AdoMet_MTases"/>
    <property type="match status" value="1"/>
</dbReference>
<evidence type="ECO:0000256" key="1">
    <source>
        <dbReference type="ARBA" id="ARBA00022603"/>
    </source>
</evidence>
<dbReference type="Gene3D" id="3.40.50.150">
    <property type="entry name" value="Vaccinia Virus protein VP39"/>
    <property type="match status" value="1"/>
</dbReference>
<feature type="binding site" evidence="5">
    <location>
        <position position="188"/>
    </location>
    <ligand>
        <name>S-adenosyl-L-methionine</name>
        <dbReference type="ChEBI" id="CHEBI:59789"/>
    </ligand>
</feature>
<keyword evidence="1 5" id="KW-0489">Methyltransferase</keyword>
<dbReference type="NCBIfam" id="TIGR00536">
    <property type="entry name" value="hemK_fam"/>
    <property type="match status" value="1"/>
</dbReference>
<comment type="function">
    <text evidence="5">Methylates the class 1 translation termination release factors RF1/PrfA and RF2/PrfB on the glutamine residue of the universally conserved GGQ motif.</text>
</comment>
<reference evidence="9 10" key="1">
    <citation type="submission" date="2016-12" db="EMBL/GenBank/DDBJ databases">
        <title>Draft genome of Tersicoccus phoenicis 1P05MA.</title>
        <authorList>
            <person name="Nakajima Y."/>
            <person name="Yoshizawa S."/>
            <person name="Nakamura K."/>
            <person name="Ogura Y."/>
            <person name="Hayashi T."/>
            <person name="Kogure K."/>
        </authorList>
    </citation>
    <scope>NUCLEOTIDE SEQUENCE [LARGE SCALE GENOMIC DNA]</scope>
    <source>
        <strain evidence="9 10">1p05MA</strain>
    </source>
</reference>
<organism evidence="9 10">
    <name type="scientific">Tersicoccus phoenicis</name>
    <dbReference type="NCBI Taxonomy" id="554083"/>
    <lineage>
        <taxon>Bacteria</taxon>
        <taxon>Bacillati</taxon>
        <taxon>Actinomycetota</taxon>
        <taxon>Actinomycetes</taxon>
        <taxon>Micrococcales</taxon>
        <taxon>Micrococcaceae</taxon>
        <taxon>Tersicoccus</taxon>
    </lineage>
</organism>
<dbReference type="SUPFAM" id="SSF53335">
    <property type="entry name" value="S-adenosyl-L-methionine-dependent methyltransferases"/>
    <property type="match status" value="1"/>
</dbReference>
<dbReference type="Gene3D" id="1.10.8.10">
    <property type="entry name" value="DNA helicase RuvA subunit, C-terminal domain"/>
    <property type="match status" value="1"/>
</dbReference>
<dbReference type="GO" id="GO:0032259">
    <property type="term" value="P:methylation"/>
    <property type="evidence" value="ECO:0007669"/>
    <property type="project" value="UniProtKB-KW"/>
</dbReference>
<dbReference type="InterPro" id="IPR002052">
    <property type="entry name" value="DNA_methylase_N6_adenine_CS"/>
</dbReference>
<evidence type="ECO:0000256" key="3">
    <source>
        <dbReference type="ARBA" id="ARBA00022691"/>
    </source>
</evidence>
<gene>
    <name evidence="5" type="primary">prmC</name>
    <name evidence="9" type="ORF">BKD30_09260</name>
</gene>
<dbReference type="Pfam" id="PF17827">
    <property type="entry name" value="PrmC_N"/>
    <property type="match status" value="1"/>
</dbReference>